<evidence type="ECO:0000256" key="11">
    <source>
        <dbReference type="ARBA" id="ARBA00023264"/>
    </source>
</evidence>
<reference evidence="17" key="1">
    <citation type="submission" date="2020-08" db="EMBL/GenBank/DDBJ databases">
        <title>Multicomponent nature underlies the extraordinary mechanical properties of spider dragline silk.</title>
        <authorList>
            <person name="Kono N."/>
            <person name="Nakamura H."/>
            <person name="Mori M."/>
            <person name="Yoshida Y."/>
            <person name="Ohtoshi R."/>
            <person name="Malay A.D."/>
            <person name="Moran D.A.P."/>
            <person name="Tomita M."/>
            <person name="Numata K."/>
            <person name="Arakawa K."/>
        </authorList>
    </citation>
    <scope>NUCLEOTIDE SEQUENCE</scope>
</reference>
<keyword evidence="18" id="KW-1185">Reference proteome</keyword>
<feature type="transmembrane region" description="Helical" evidence="14">
    <location>
        <begin position="200"/>
        <end position="222"/>
    </location>
</feature>
<dbReference type="SMART" id="SM00563">
    <property type="entry name" value="PlsC"/>
    <property type="match status" value="1"/>
</dbReference>
<dbReference type="PANTHER" id="PTHR23063:SF2">
    <property type="entry name" value="GLYCEROL-3-PHOSPHATE ACYLTRANSFERASE 4, ISOFORM D-RELATED"/>
    <property type="match status" value="1"/>
</dbReference>
<dbReference type="AlphaFoldDB" id="A0A8X7BQQ4"/>
<evidence type="ECO:0000256" key="13">
    <source>
        <dbReference type="ARBA" id="ARBA00025707"/>
    </source>
</evidence>
<comment type="similarity">
    <text evidence="3">Belongs to the 1-acyl-sn-glycerol-3-phosphate acyltransferase family.</text>
</comment>
<evidence type="ECO:0000256" key="4">
    <source>
        <dbReference type="ARBA" id="ARBA00022516"/>
    </source>
</evidence>
<evidence type="ECO:0000259" key="16">
    <source>
        <dbReference type="SMART" id="SM00563"/>
    </source>
</evidence>
<dbReference type="GO" id="GO:0004366">
    <property type="term" value="F:glycerol-3-phosphate O-acyltransferase activity"/>
    <property type="evidence" value="ECO:0007669"/>
    <property type="project" value="TreeGrafter"/>
</dbReference>
<keyword evidence="11" id="KW-1208">Phospholipid metabolism</keyword>
<dbReference type="GO" id="GO:0019432">
    <property type="term" value="P:triglyceride biosynthetic process"/>
    <property type="evidence" value="ECO:0007669"/>
    <property type="project" value="TreeGrafter"/>
</dbReference>
<comment type="pathway">
    <text evidence="13">Phospholipid metabolism.</text>
</comment>
<comment type="caution">
    <text evidence="17">The sequence shown here is derived from an EMBL/GenBank/DDBJ whole genome shotgun (WGS) entry which is preliminary data.</text>
</comment>
<keyword evidence="5" id="KW-0808">Transferase</keyword>
<evidence type="ECO:0000256" key="9">
    <source>
        <dbReference type="ARBA" id="ARBA00023136"/>
    </source>
</evidence>
<gene>
    <name evidence="17" type="primary">GPAT4</name>
    <name evidence="17" type="ORF">TNIN_315981</name>
</gene>
<name>A0A8X7BQQ4_9ARAC</name>
<feature type="chain" id="PRO_5036469571" evidence="15">
    <location>
        <begin position="20"/>
        <end position="440"/>
    </location>
</feature>
<keyword evidence="10" id="KW-0594">Phospholipid biosynthesis</keyword>
<keyword evidence="7 14" id="KW-1133">Transmembrane helix</keyword>
<keyword evidence="4" id="KW-0444">Lipid biosynthesis</keyword>
<dbReference type="OrthoDB" id="10051137at2759"/>
<evidence type="ECO:0000256" key="7">
    <source>
        <dbReference type="ARBA" id="ARBA00022989"/>
    </source>
</evidence>
<feature type="transmembrane region" description="Helical" evidence="14">
    <location>
        <begin position="144"/>
        <end position="164"/>
    </location>
</feature>
<evidence type="ECO:0000256" key="3">
    <source>
        <dbReference type="ARBA" id="ARBA00008655"/>
    </source>
</evidence>
<dbReference type="GO" id="GO:0016020">
    <property type="term" value="C:membrane"/>
    <property type="evidence" value="ECO:0007669"/>
    <property type="project" value="UniProtKB-SubCell"/>
</dbReference>
<organism evidence="17 18">
    <name type="scientific">Trichonephila inaurata madagascariensis</name>
    <dbReference type="NCBI Taxonomy" id="2747483"/>
    <lineage>
        <taxon>Eukaryota</taxon>
        <taxon>Metazoa</taxon>
        <taxon>Ecdysozoa</taxon>
        <taxon>Arthropoda</taxon>
        <taxon>Chelicerata</taxon>
        <taxon>Arachnida</taxon>
        <taxon>Araneae</taxon>
        <taxon>Araneomorphae</taxon>
        <taxon>Entelegynae</taxon>
        <taxon>Araneoidea</taxon>
        <taxon>Nephilidae</taxon>
        <taxon>Trichonephila</taxon>
        <taxon>Trichonephila inaurata</taxon>
    </lineage>
</organism>
<evidence type="ECO:0000256" key="8">
    <source>
        <dbReference type="ARBA" id="ARBA00023098"/>
    </source>
</evidence>
<comment type="pathway">
    <text evidence="2">Lipid metabolism.</text>
</comment>
<keyword evidence="12 17" id="KW-0012">Acyltransferase</keyword>
<protein>
    <submittedName>
        <fullName evidence="17">Glycerol-3-phosphate acyltransferase 4</fullName>
    </submittedName>
</protein>
<sequence>MVLVIIFVLFIASLGRSLGLHDSYAKLLLKLFEFCQRKIEKAERRDEEDDPDGVPGEAANSCNSVISREVKLVPDPCPEGGEPHLNSILTPDQKEFRLEDIFDFVKTGVEAVIEDEVTMRFAAEDIKDFKLPAWNLLTRTNKNYQYISFRVTCIWGIGFFLRYVILFPLRVCITFFGVCWLLLFTFIVGCFPDSRFKRWLYWHGSILCFRVFACACSAVVTYHNRENRAVNGGICVANHTSPIDVVILANDNSYALVGQSHGGFLGVLQSGLGRATSHIWFERGEVRDRELVQKRLKEHVQDENKLPILIFPEGTCINNTSVMMFKKGSFEVGGTIYPVAIKYDPRFGDAFWDSSKQSYMQYLAMMLTSWALVCDVWYLPPMTQKSSESAVEFANRVKAEIAKKGGLVDLMWDGQLKRMKVKQEWIAKQQKEYSKRLKVE</sequence>
<feature type="domain" description="Phospholipid/glycerol acyltransferase" evidence="16">
    <location>
        <begin position="233"/>
        <end position="344"/>
    </location>
</feature>
<dbReference type="GO" id="GO:0005783">
    <property type="term" value="C:endoplasmic reticulum"/>
    <property type="evidence" value="ECO:0007669"/>
    <property type="project" value="TreeGrafter"/>
</dbReference>
<evidence type="ECO:0000256" key="2">
    <source>
        <dbReference type="ARBA" id="ARBA00005189"/>
    </source>
</evidence>
<evidence type="ECO:0000256" key="10">
    <source>
        <dbReference type="ARBA" id="ARBA00023209"/>
    </source>
</evidence>
<evidence type="ECO:0000256" key="14">
    <source>
        <dbReference type="SAM" id="Phobius"/>
    </source>
</evidence>
<evidence type="ECO:0000256" key="6">
    <source>
        <dbReference type="ARBA" id="ARBA00022692"/>
    </source>
</evidence>
<dbReference type="InterPro" id="IPR045252">
    <property type="entry name" value="LPCAT1-like"/>
</dbReference>
<keyword evidence="6 14" id="KW-0812">Transmembrane</keyword>
<feature type="signal peptide" evidence="15">
    <location>
        <begin position="1"/>
        <end position="19"/>
    </location>
</feature>
<dbReference type="CDD" id="cd07991">
    <property type="entry name" value="LPLAT_LPCAT1-like"/>
    <property type="match status" value="1"/>
</dbReference>
<evidence type="ECO:0000256" key="1">
    <source>
        <dbReference type="ARBA" id="ARBA00004370"/>
    </source>
</evidence>
<dbReference type="Proteomes" id="UP000886998">
    <property type="component" value="Unassembled WGS sequence"/>
</dbReference>
<keyword evidence="8" id="KW-0443">Lipid metabolism</keyword>
<dbReference type="GO" id="GO:0008654">
    <property type="term" value="P:phospholipid biosynthetic process"/>
    <property type="evidence" value="ECO:0007669"/>
    <property type="project" value="UniProtKB-KW"/>
</dbReference>
<feature type="transmembrane region" description="Helical" evidence="14">
    <location>
        <begin position="171"/>
        <end position="188"/>
    </location>
</feature>
<dbReference type="InterPro" id="IPR002123">
    <property type="entry name" value="Plipid/glycerol_acylTrfase"/>
</dbReference>
<keyword evidence="15" id="KW-0732">Signal</keyword>
<dbReference type="PANTHER" id="PTHR23063">
    <property type="entry name" value="PHOSPHOLIPID ACYLTRANSFERASE"/>
    <property type="match status" value="1"/>
</dbReference>
<evidence type="ECO:0000313" key="17">
    <source>
        <dbReference type="EMBL" id="GFY38719.1"/>
    </source>
</evidence>
<evidence type="ECO:0000256" key="15">
    <source>
        <dbReference type="SAM" id="SignalP"/>
    </source>
</evidence>
<accession>A0A8X7BQQ4</accession>
<comment type="subcellular location">
    <subcellularLocation>
        <location evidence="1">Membrane</location>
    </subcellularLocation>
</comment>
<evidence type="ECO:0000256" key="5">
    <source>
        <dbReference type="ARBA" id="ARBA00022679"/>
    </source>
</evidence>
<keyword evidence="9 14" id="KW-0472">Membrane</keyword>
<dbReference type="EMBL" id="BMAV01001017">
    <property type="protein sequence ID" value="GFY38719.1"/>
    <property type="molecule type" value="Genomic_DNA"/>
</dbReference>
<dbReference type="Pfam" id="PF01553">
    <property type="entry name" value="Acyltransferase"/>
    <property type="match status" value="1"/>
</dbReference>
<evidence type="ECO:0000313" key="18">
    <source>
        <dbReference type="Proteomes" id="UP000886998"/>
    </source>
</evidence>
<proteinExistence type="inferred from homology"/>
<evidence type="ECO:0000256" key="12">
    <source>
        <dbReference type="ARBA" id="ARBA00023315"/>
    </source>
</evidence>